<evidence type="ECO:0000256" key="4">
    <source>
        <dbReference type="ARBA" id="ARBA00023253"/>
    </source>
</evidence>
<dbReference type="AlphaFoldDB" id="A0ABD3D8Y8"/>
<dbReference type="InterPro" id="IPR024709">
    <property type="entry name" value="FucosylTrfase_pln"/>
</dbReference>
<feature type="transmembrane region" description="Helical" evidence="7">
    <location>
        <begin position="40"/>
        <end position="60"/>
    </location>
</feature>
<organism evidence="8 9">
    <name type="scientific">Castilleja foliolosa</name>
    <dbReference type="NCBI Taxonomy" id="1961234"/>
    <lineage>
        <taxon>Eukaryota</taxon>
        <taxon>Viridiplantae</taxon>
        <taxon>Streptophyta</taxon>
        <taxon>Embryophyta</taxon>
        <taxon>Tracheophyta</taxon>
        <taxon>Spermatophyta</taxon>
        <taxon>Magnoliopsida</taxon>
        <taxon>eudicotyledons</taxon>
        <taxon>Gunneridae</taxon>
        <taxon>Pentapetalae</taxon>
        <taxon>asterids</taxon>
        <taxon>lamiids</taxon>
        <taxon>Lamiales</taxon>
        <taxon>Orobanchaceae</taxon>
        <taxon>Pedicularideae</taxon>
        <taxon>Castillejinae</taxon>
        <taxon>Castilleja</taxon>
    </lineage>
</organism>
<keyword evidence="7" id="KW-1133">Transmembrane helix</keyword>
<keyword evidence="9" id="KW-1185">Reference proteome</keyword>
<evidence type="ECO:0000256" key="7">
    <source>
        <dbReference type="SAM" id="Phobius"/>
    </source>
</evidence>
<dbReference type="CDD" id="cd11299">
    <property type="entry name" value="O-FucT_plant"/>
    <property type="match status" value="1"/>
</dbReference>
<keyword evidence="7" id="KW-0472">Membrane</keyword>
<dbReference type="Pfam" id="PF10250">
    <property type="entry name" value="O-FucT"/>
    <property type="match status" value="1"/>
</dbReference>
<reference evidence="9" key="1">
    <citation type="journal article" date="2024" name="IScience">
        <title>Strigolactones Initiate the Formation of Haustorium-like Structures in Castilleja.</title>
        <authorList>
            <person name="Buerger M."/>
            <person name="Peterson D."/>
            <person name="Chory J."/>
        </authorList>
    </citation>
    <scope>NUCLEOTIDE SEQUENCE [LARGE SCALE GENOMIC DNA]</scope>
</reference>
<evidence type="ECO:0000256" key="3">
    <source>
        <dbReference type="ARBA" id="ARBA00022679"/>
    </source>
</evidence>
<protein>
    <recommendedName>
        <fullName evidence="6">O-fucosyltransferase family protein</fullName>
    </recommendedName>
</protein>
<evidence type="ECO:0000256" key="1">
    <source>
        <dbReference type="ARBA" id="ARBA00007737"/>
    </source>
</evidence>
<evidence type="ECO:0000256" key="2">
    <source>
        <dbReference type="ARBA" id="ARBA00022676"/>
    </source>
</evidence>
<sequence>MALTYTADPTTTRCRRRLHLHFKHRHQGALFFTGIFHKRYLFFLSILYIVGLIACAGRLLTILNPPPPPPPGAVYRSQDLFFKLWPEIQSDNSSTIELDNIWRYRRKQKEQRPCLNANPPQQPVSSWLRHYLVVDANGGLNQQRSSICNAVAVAGLLNATLVIPRFDLHNVWKDPSEFADIYDEDHFISTLKDFVTVVHDLPKELLESYNNSISNIPNFRVQAWTSARYYLDEVYPVLQESGVVRISPFANRLATSIPSYIQHLRCLANYKALRFSPTIMNLAKTIVNRMVAKSLSSGGKYVSVHLRFEEDMVAFSCCVYDGGKLEKYELDTIREKGWAKKFMQKDRIFAPDLNRVNGRCPMTPVEVGMMLRGMGFSNDTPIYLASGKIYKEETYLEPLRKMFPLLYTKESLATVDELAAIQGYSSRLAALDYMVCLSSEVFVTTQGGNFPHFLMGHRRFLYNGHAKTIMPDKTKLVVLFQNTTISWDSFKDEMETMLAESDRKSIMVPRVKKSTRKGSIYLNPLPECRCLWESQNSTSDPLDMF</sequence>
<dbReference type="InterPro" id="IPR019378">
    <property type="entry name" value="GDP-Fuc_O-FucTrfase"/>
</dbReference>
<accession>A0ABD3D8Y8</accession>
<keyword evidence="2" id="KW-0328">Glycosyltransferase</keyword>
<evidence type="ECO:0000313" key="8">
    <source>
        <dbReference type="EMBL" id="KAL3638790.1"/>
    </source>
</evidence>
<dbReference type="Proteomes" id="UP001632038">
    <property type="component" value="Unassembled WGS sequence"/>
</dbReference>
<dbReference type="PANTHER" id="PTHR31288">
    <property type="entry name" value="O-FUCOSYLTRANSFERASE FAMILY PROTEIN"/>
    <property type="match status" value="1"/>
</dbReference>
<dbReference type="PANTHER" id="PTHR31288:SF8">
    <property type="entry name" value="O-FUCOSYLTRANSFERASE 10-RELATED"/>
    <property type="match status" value="1"/>
</dbReference>
<evidence type="ECO:0000256" key="5">
    <source>
        <dbReference type="ARBA" id="ARBA00023277"/>
    </source>
</evidence>
<comment type="similarity">
    <text evidence="1">Belongs to the glycosyltransferase GT106 family.</text>
</comment>
<keyword evidence="7" id="KW-0812">Transmembrane</keyword>
<keyword evidence="5" id="KW-0119">Carbohydrate metabolism</keyword>
<comment type="caution">
    <text evidence="8">The sequence shown here is derived from an EMBL/GenBank/DDBJ whole genome shotgun (WGS) entry which is preliminary data.</text>
</comment>
<dbReference type="EMBL" id="JAVIJP010000018">
    <property type="protein sequence ID" value="KAL3638790.1"/>
    <property type="molecule type" value="Genomic_DNA"/>
</dbReference>
<dbReference type="GO" id="GO:0016757">
    <property type="term" value="F:glycosyltransferase activity"/>
    <property type="evidence" value="ECO:0007669"/>
    <property type="project" value="UniProtKB-KW"/>
</dbReference>
<name>A0ABD3D8Y8_9LAMI</name>
<evidence type="ECO:0000313" key="9">
    <source>
        <dbReference type="Proteomes" id="UP001632038"/>
    </source>
</evidence>
<dbReference type="GO" id="GO:0006004">
    <property type="term" value="P:fucose metabolic process"/>
    <property type="evidence" value="ECO:0007669"/>
    <property type="project" value="UniProtKB-KW"/>
</dbReference>
<proteinExistence type="inferred from homology"/>
<evidence type="ECO:0000256" key="6">
    <source>
        <dbReference type="ARBA" id="ARBA00030350"/>
    </source>
</evidence>
<keyword evidence="3" id="KW-0808">Transferase</keyword>
<gene>
    <name evidence="8" type="primary">OFUT11</name>
    <name evidence="8" type="ORF">CASFOL_016697</name>
</gene>
<keyword evidence="4" id="KW-0294">Fucose metabolism</keyword>
<dbReference type="PIRSF" id="PIRSF009360">
    <property type="entry name" value="UCP009360"/>
    <property type="match status" value="1"/>
</dbReference>